<gene>
    <name evidence="1" type="ORF">J2S14_001165</name>
</gene>
<dbReference type="RefSeq" id="WP_244680535.1">
    <property type="nucleotide sequence ID" value="NZ_JALIRM010000001.1"/>
</dbReference>
<comment type="caution">
    <text evidence="1">The sequence shown here is derived from an EMBL/GenBank/DDBJ whole genome shotgun (WGS) entry which is preliminary data.</text>
</comment>
<dbReference type="Pfam" id="PF11104">
    <property type="entry name" value="PilM_2"/>
    <property type="match status" value="1"/>
</dbReference>
<evidence type="ECO:0000313" key="2">
    <source>
        <dbReference type="Proteomes" id="UP001232343"/>
    </source>
</evidence>
<dbReference type="PANTHER" id="PTHR32432">
    <property type="entry name" value="CELL DIVISION PROTEIN FTSA-RELATED"/>
    <property type="match status" value="1"/>
</dbReference>
<dbReference type="EMBL" id="JAUSUO010000001">
    <property type="protein sequence ID" value="MDQ0342372.1"/>
    <property type="molecule type" value="Genomic_DNA"/>
</dbReference>
<keyword evidence="2" id="KW-1185">Reference proteome</keyword>
<name>A0ABU0D1X2_9BACI</name>
<dbReference type="PANTHER" id="PTHR32432:SF3">
    <property type="entry name" value="ETHANOLAMINE UTILIZATION PROTEIN EUTJ"/>
    <property type="match status" value="1"/>
</dbReference>
<evidence type="ECO:0000313" key="1">
    <source>
        <dbReference type="EMBL" id="MDQ0342372.1"/>
    </source>
</evidence>
<dbReference type="Gene3D" id="3.30.420.40">
    <property type="match status" value="1"/>
</dbReference>
<accession>A0ABU0D1X2</accession>
<dbReference type="InterPro" id="IPR005883">
    <property type="entry name" value="PilM"/>
</dbReference>
<protein>
    <submittedName>
        <fullName evidence="1">Type IV pilus assembly protein PilM</fullName>
    </submittedName>
</protein>
<sequence length="320" mass="37276">MNFNLFNRPLKTANIVFTDSSIRFMETIQKPKQEILQMKEHPLTPGMIKEGKITNPEMFRIVMEQCVTNWNIKRRDVRFLIPDPFIIVRQVNVPVDIQEDELNGYLFLETGTSIHLPFEDPVIDSVILKKEKNHQEILLVAAPREIVESYVQLFEDVKLKAEVAEISPLSLYRLYKSASMTKKDDHVLLLNYDKDLLTISIFHDDIPIFVRPITAEFLLQNTIEMIGEEDAFYIDDAIAEIEKVMDFYQYTLNQGKVWIKRVILSGDHHNLHIVRERLRNRLQLPVDQLELSEYATIDGKIITPSYFSILGLSLKEVDSK</sequence>
<dbReference type="Proteomes" id="UP001232343">
    <property type="component" value="Unassembled WGS sequence"/>
</dbReference>
<reference evidence="1 2" key="1">
    <citation type="submission" date="2023-07" db="EMBL/GenBank/DDBJ databases">
        <title>Genomic Encyclopedia of Type Strains, Phase IV (KMG-IV): sequencing the most valuable type-strain genomes for metagenomic binning, comparative biology and taxonomic classification.</title>
        <authorList>
            <person name="Goeker M."/>
        </authorList>
    </citation>
    <scope>NUCLEOTIDE SEQUENCE [LARGE SCALE GENOMIC DNA]</scope>
    <source>
        <strain evidence="1 2">DSM 27848</strain>
    </source>
</reference>
<dbReference type="InterPro" id="IPR050696">
    <property type="entry name" value="FtsA/MreB"/>
</dbReference>
<organism evidence="1 2">
    <name type="scientific">Lederbergia wuyishanensis</name>
    <dbReference type="NCBI Taxonomy" id="1347903"/>
    <lineage>
        <taxon>Bacteria</taxon>
        <taxon>Bacillati</taxon>
        <taxon>Bacillota</taxon>
        <taxon>Bacilli</taxon>
        <taxon>Bacillales</taxon>
        <taxon>Bacillaceae</taxon>
        <taxon>Lederbergia</taxon>
    </lineage>
</organism>
<proteinExistence type="predicted"/>